<evidence type="ECO:0000313" key="11">
    <source>
        <dbReference type="Proteomes" id="UP000563151"/>
    </source>
</evidence>
<reference evidence="10 11" key="1">
    <citation type="submission" date="2020-04" db="EMBL/GenBank/DDBJ databases">
        <title>Genomic insights into acetone-butanol-ethanol (ABE) fermentation by sequencing solventogenic clostridia strains.</title>
        <authorList>
            <person name="Brown S."/>
        </authorList>
    </citation>
    <scope>NUCLEOTIDE SEQUENCE [LARGE SCALE GENOMIC DNA]</scope>
    <source>
        <strain evidence="10 11">DJ011</strain>
    </source>
</reference>
<comment type="caution">
    <text evidence="10">The sequence shown here is derived from an EMBL/GenBank/DDBJ whole genome shotgun (WGS) entry which is preliminary data.</text>
</comment>
<evidence type="ECO:0000256" key="4">
    <source>
        <dbReference type="ARBA" id="ARBA00022475"/>
    </source>
</evidence>
<keyword evidence="3 8" id="KW-0813">Transport</keyword>
<gene>
    <name evidence="10" type="ORF">HGG79_17020</name>
</gene>
<evidence type="ECO:0000256" key="1">
    <source>
        <dbReference type="ARBA" id="ARBA00004651"/>
    </source>
</evidence>
<dbReference type="GO" id="GO:0005886">
    <property type="term" value="C:plasma membrane"/>
    <property type="evidence" value="ECO:0007669"/>
    <property type="project" value="UniProtKB-SubCell"/>
</dbReference>
<dbReference type="InterPro" id="IPR024529">
    <property type="entry name" value="ECF_trnsprt_substrate-spec"/>
</dbReference>
<evidence type="ECO:0000256" key="7">
    <source>
        <dbReference type="ARBA" id="ARBA00023136"/>
    </source>
</evidence>
<evidence type="ECO:0000256" key="2">
    <source>
        <dbReference type="ARBA" id="ARBA00005540"/>
    </source>
</evidence>
<evidence type="ECO:0000313" key="10">
    <source>
        <dbReference type="EMBL" id="MBC2399458.1"/>
    </source>
</evidence>
<proteinExistence type="inferred from homology"/>
<dbReference type="EMBL" id="JAAZWO010000028">
    <property type="protein sequence ID" value="MBC2399458.1"/>
    <property type="molecule type" value="Genomic_DNA"/>
</dbReference>
<keyword evidence="6 9" id="KW-1133">Transmembrane helix</keyword>
<evidence type="ECO:0000256" key="9">
    <source>
        <dbReference type="SAM" id="Phobius"/>
    </source>
</evidence>
<accession>A0A923J310</accession>
<feature type="transmembrane region" description="Helical" evidence="9">
    <location>
        <begin position="12"/>
        <end position="32"/>
    </location>
</feature>
<keyword evidence="4 8" id="KW-1003">Cell membrane</keyword>
<dbReference type="GO" id="GO:0032217">
    <property type="term" value="F:riboflavin transmembrane transporter activity"/>
    <property type="evidence" value="ECO:0007669"/>
    <property type="project" value="UniProtKB-UniRule"/>
</dbReference>
<sequence length="206" mass="22873">MKNNKLNVLIKVSLLSVMGFLLMYVELPLPLFPEFLKIDVSDLPALIGTFALGPVQGVIIELIKNILHGIFATKTAFVGELANFLVGSVMILTAGFIYRNNKNRKSAIIGLIFGTIVMSVAAGIFNYYLLLPLYERALHIPLEAFVQLAQKINPKVTNINAFIIWTIIPFNFIKGVFVSIITVVIYKSVSPILHKESIKKQLANNN</sequence>
<feature type="transmembrane region" description="Helical" evidence="9">
    <location>
        <begin position="107"/>
        <end position="129"/>
    </location>
</feature>
<evidence type="ECO:0000256" key="8">
    <source>
        <dbReference type="PIRNR" id="PIRNR037778"/>
    </source>
</evidence>
<dbReference type="AlphaFoldDB" id="A0A923J310"/>
<comment type="subcellular location">
    <subcellularLocation>
        <location evidence="1">Cell membrane</location>
        <topology evidence="1">Multi-pass membrane protein</topology>
    </subcellularLocation>
</comment>
<dbReference type="PIRSF" id="PIRSF037778">
    <property type="entry name" value="UCP037778_transp_RibU"/>
    <property type="match status" value="1"/>
</dbReference>
<evidence type="ECO:0000256" key="3">
    <source>
        <dbReference type="ARBA" id="ARBA00022448"/>
    </source>
</evidence>
<dbReference type="RefSeq" id="WP_035145006.1">
    <property type="nucleotide sequence ID" value="NZ_JAAZWO010000028.1"/>
</dbReference>
<feature type="transmembrane region" description="Helical" evidence="9">
    <location>
        <begin position="81"/>
        <end position="98"/>
    </location>
</feature>
<keyword evidence="7 8" id="KW-0472">Membrane</keyword>
<keyword evidence="5 9" id="KW-0812">Transmembrane</keyword>
<protein>
    <recommendedName>
        <fullName evidence="8">Riboflavin transporter</fullName>
    </recommendedName>
</protein>
<feature type="transmembrane region" description="Helical" evidence="9">
    <location>
        <begin position="162"/>
        <end position="186"/>
    </location>
</feature>
<dbReference type="Proteomes" id="UP000563151">
    <property type="component" value="Unassembled WGS sequence"/>
</dbReference>
<dbReference type="InterPro" id="IPR025720">
    <property type="entry name" value="RibU"/>
</dbReference>
<evidence type="ECO:0000256" key="6">
    <source>
        <dbReference type="ARBA" id="ARBA00022989"/>
    </source>
</evidence>
<dbReference type="Pfam" id="PF12822">
    <property type="entry name" value="ECF_trnsprt"/>
    <property type="match status" value="1"/>
</dbReference>
<comment type="similarity">
    <text evidence="2 8">Belongs to the prokaryotic riboflavin transporter (P-RFT) (TC 2.A.87) family.</text>
</comment>
<comment type="function">
    <text evidence="8">Probably a riboflavin-binding protein that interacts with the energy-coupling factor (ECF) ABC-transporter complex.</text>
</comment>
<name>A0A923J310_CLOTT</name>
<dbReference type="Gene3D" id="1.10.1760.20">
    <property type="match status" value="1"/>
</dbReference>
<keyword evidence="11" id="KW-1185">Reference proteome</keyword>
<dbReference type="PANTHER" id="PTHR38438">
    <property type="entry name" value="RIBOFLAVIN TRANSPORTER RIBU"/>
    <property type="match status" value="1"/>
</dbReference>
<organism evidence="10 11">
    <name type="scientific">Clostridium tetanomorphum</name>
    <dbReference type="NCBI Taxonomy" id="1553"/>
    <lineage>
        <taxon>Bacteria</taxon>
        <taxon>Bacillati</taxon>
        <taxon>Bacillota</taxon>
        <taxon>Clostridia</taxon>
        <taxon>Eubacteriales</taxon>
        <taxon>Clostridiaceae</taxon>
        <taxon>Clostridium</taxon>
    </lineage>
</organism>
<dbReference type="PANTHER" id="PTHR38438:SF1">
    <property type="entry name" value="RIBOFLAVIN TRANSPORTER RIBU"/>
    <property type="match status" value="1"/>
</dbReference>
<evidence type="ECO:0000256" key="5">
    <source>
        <dbReference type="ARBA" id="ARBA00022692"/>
    </source>
</evidence>